<dbReference type="InterPro" id="IPR036282">
    <property type="entry name" value="Glutathione-S-Trfase_C_sf"/>
</dbReference>
<keyword evidence="3" id="KW-0808">Transferase</keyword>
<dbReference type="SFLD" id="SFLDG01150">
    <property type="entry name" value="Main.1:_Beta-like"/>
    <property type="match status" value="1"/>
</dbReference>
<dbReference type="Proteomes" id="UP000076296">
    <property type="component" value="Unassembled WGS sequence"/>
</dbReference>
<dbReference type="PROSITE" id="PS50404">
    <property type="entry name" value="GST_NTER"/>
    <property type="match status" value="1"/>
</dbReference>
<dbReference type="Gene3D" id="3.40.30.10">
    <property type="entry name" value="Glutaredoxin"/>
    <property type="match status" value="1"/>
</dbReference>
<dbReference type="PROSITE" id="PS50405">
    <property type="entry name" value="GST_CTER"/>
    <property type="match status" value="1"/>
</dbReference>
<dbReference type="Pfam" id="PF00043">
    <property type="entry name" value="GST_C"/>
    <property type="match status" value="1"/>
</dbReference>
<dbReference type="SUPFAM" id="SSF47616">
    <property type="entry name" value="GST C-terminal domain-like"/>
    <property type="match status" value="1"/>
</dbReference>
<evidence type="ECO:0000259" key="1">
    <source>
        <dbReference type="PROSITE" id="PS50404"/>
    </source>
</evidence>
<dbReference type="InterPro" id="IPR036249">
    <property type="entry name" value="Thioredoxin-like_sf"/>
</dbReference>
<dbReference type="SUPFAM" id="SSF52833">
    <property type="entry name" value="Thioredoxin-like"/>
    <property type="match status" value="1"/>
</dbReference>
<dbReference type="EMBL" id="LRDT01000010">
    <property type="protein sequence ID" value="KZA21010.1"/>
    <property type="molecule type" value="Genomic_DNA"/>
</dbReference>
<dbReference type="PANTHER" id="PTHR44051">
    <property type="entry name" value="GLUTATHIONE S-TRANSFERASE-RELATED"/>
    <property type="match status" value="1"/>
</dbReference>
<sequence>MRLFFYPHACSMAIHIALKETGQEFDTEFVDLSTKVTGSGLDYLKINPKGAVPALGLENGKVITEVTTILTYLADLVPEKNLIPKSSSFERYEMMSLLSFISMDIHKNFSAFFYKEKIDSWIEVSKHKLSRSFDFIENKLQSNQYLNGNEISIADFYFFVMLHWCDYFSIDLEKWPKILNLKYNLGKRSSVQEVLKFESSIVL</sequence>
<dbReference type="RefSeq" id="WP_001235670.1">
    <property type="nucleotide sequence ID" value="NZ_BHFY01000019.1"/>
</dbReference>
<dbReference type="InterPro" id="IPR010987">
    <property type="entry name" value="Glutathione-S-Trfase_C-like"/>
</dbReference>
<dbReference type="CDD" id="cd03188">
    <property type="entry name" value="GST_C_Beta"/>
    <property type="match status" value="1"/>
</dbReference>
<evidence type="ECO:0000259" key="2">
    <source>
        <dbReference type="PROSITE" id="PS50405"/>
    </source>
</evidence>
<proteinExistence type="predicted"/>
<dbReference type="AlphaFoldDB" id="A0A0M3FNU6"/>
<name>A0A0M3FNU6_ACIBA</name>
<dbReference type="CDD" id="cd03057">
    <property type="entry name" value="GST_N_Beta"/>
    <property type="match status" value="1"/>
</dbReference>
<evidence type="ECO:0000313" key="4">
    <source>
        <dbReference type="Proteomes" id="UP000076296"/>
    </source>
</evidence>
<dbReference type="Pfam" id="PF13409">
    <property type="entry name" value="GST_N_2"/>
    <property type="match status" value="1"/>
</dbReference>
<gene>
    <name evidence="3" type="primary">gstB_1</name>
    <name evidence="3" type="ORF">LV35_00737</name>
</gene>
<dbReference type="InterPro" id="IPR004045">
    <property type="entry name" value="Glutathione_S-Trfase_N"/>
</dbReference>
<organism evidence="3 4">
    <name type="scientific">Acinetobacter baumannii</name>
    <dbReference type="NCBI Taxonomy" id="470"/>
    <lineage>
        <taxon>Bacteria</taxon>
        <taxon>Pseudomonadati</taxon>
        <taxon>Pseudomonadota</taxon>
        <taxon>Gammaproteobacteria</taxon>
        <taxon>Moraxellales</taxon>
        <taxon>Moraxellaceae</taxon>
        <taxon>Acinetobacter</taxon>
        <taxon>Acinetobacter calcoaceticus/baumannii complex</taxon>
    </lineage>
</organism>
<dbReference type="SFLD" id="SFLDG00358">
    <property type="entry name" value="Main_(cytGST)"/>
    <property type="match status" value="1"/>
</dbReference>
<reference evidence="3 4" key="1">
    <citation type="submission" date="2016-01" db="EMBL/GenBank/DDBJ databases">
        <title>Draft sequences of Acinetobacter baumannii isolates from wounded military personnel.</title>
        <authorList>
            <person name="Arivett B.A."/>
            <person name="Fiester S.E."/>
            <person name="Ream D.C."/>
            <person name="Actis L.A."/>
        </authorList>
    </citation>
    <scope>NUCLEOTIDE SEQUENCE [LARGE SCALE GENOMIC DNA]</scope>
    <source>
        <strain evidence="3 4">AB2828</strain>
    </source>
</reference>
<dbReference type="GO" id="GO:0004364">
    <property type="term" value="F:glutathione transferase activity"/>
    <property type="evidence" value="ECO:0007669"/>
    <property type="project" value="UniProtKB-EC"/>
</dbReference>
<dbReference type="PANTHER" id="PTHR44051:SF8">
    <property type="entry name" value="GLUTATHIONE S-TRANSFERASE GSTA"/>
    <property type="match status" value="1"/>
</dbReference>
<dbReference type="Gene3D" id="1.20.1050.10">
    <property type="match status" value="1"/>
</dbReference>
<dbReference type="InterPro" id="IPR004046">
    <property type="entry name" value="GST_C"/>
</dbReference>
<dbReference type="InterPro" id="IPR040079">
    <property type="entry name" value="Glutathione_S-Trfase"/>
</dbReference>
<protein>
    <submittedName>
        <fullName evidence="3">Glutathione S-transferase GST-6.0</fullName>
        <ecNumber evidence="3">2.5.1.18</ecNumber>
    </submittedName>
</protein>
<feature type="domain" description="GST C-terminal" evidence="2">
    <location>
        <begin position="87"/>
        <end position="203"/>
    </location>
</feature>
<comment type="caution">
    <text evidence="3">The sequence shown here is derived from an EMBL/GenBank/DDBJ whole genome shotgun (WGS) entry which is preliminary data.</text>
</comment>
<dbReference type="SFLD" id="SFLDS00019">
    <property type="entry name" value="Glutathione_Transferase_(cytos"/>
    <property type="match status" value="1"/>
</dbReference>
<evidence type="ECO:0000313" key="3">
    <source>
        <dbReference type="EMBL" id="KZA21010.1"/>
    </source>
</evidence>
<dbReference type="EC" id="2.5.1.18" evidence="3"/>
<feature type="domain" description="GST N-terminal" evidence="1">
    <location>
        <begin position="1"/>
        <end position="81"/>
    </location>
</feature>
<accession>A0A0M3FNU6</accession>